<proteinExistence type="predicted"/>
<gene>
    <name evidence="2" type="ORF">M413DRAFT_10625</name>
</gene>
<name>A0A0C3CBS6_HEBCY</name>
<dbReference type="EMBL" id="KN831779">
    <property type="protein sequence ID" value="KIM41684.1"/>
    <property type="molecule type" value="Genomic_DNA"/>
</dbReference>
<dbReference type="AlphaFoldDB" id="A0A0C3CBS6"/>
<reference evidence="2 3" key="1">
    <citation type="submission" date="2014-04" db="EMBL/GenBank/DDBJ databases">
        <authorList>
            <consortium name="DOE Joint Genome Institute"/>
            <person name="Kuo A."/>
            <person name="Gay G."/>
            <person name="Dore J."/>
            <person name="Kohler A."/>
            <person name="Nagy L.G."/>
            <person name="Floudas D."/>
            <person name="Copeland A."/>
            <person name="Barry K.W."/>
            <person name="Cichocki N."/>
            <person name="Veneault-Fourrey C."/>
            <person name="LaButti K."/>
            <person name="Lindquist E.A."/>
            <person name="Lipzen A."/>
            <person name="Lundell T."/>
            <person name="Morin E."/>
            <person name="Murat C."/>
            <person name="Sun H."/>
            <person name="Tunlid A."/>
            <person name="Henrissat B."/>
            <person name="Grigoriev I.V."/>
            <person name="Hibbett D.S."/>
            <person name="Martin F."/>
            <person name="Nordberg H.P."/>
            <person name="Cantor M.N."/>
            <person name="Hua S.X."/>
        </authorList>
    </citation>
    <scope>NUCLEOTIDE SEQUENCE [LARGE SCALE GENOMIC DNA]</scope>
    <source>
        <strain evidence="3">h7</strain>
    </source>
</reference>
<reference evidence="3" key="2">
    <citation type="submission" date="2015-01" db="EMBL/GenBank/DDBJ databases">
        <title>Evolutionary Origins and Diversification of the Mycorrhizal Mutualists.</title>
        <authorList>
            <consortium name="DOE Joint Genome Institute"/>
            <consortium name="Mycorrhizal Genomics Consortium"/>
            <person name="Kohler A."/>
            <person name="Kuo A."/>
            <person name="Nagy L.G."/>
            <person name="Floudas D."/>
            <person name="Copeland A."/>
            <person name="Barry K.W."/>
            <person name="Cichocki N."/>
            <person name="Veneault-Fourrey C."/>
            <person name="LaButti K."/>
            <person name="Lindquist E.A."/>
            <person name="Lipzen A."/>
            <person name="Lundell T."/>
            <person name="Morin E."/>
            <person name="Murat C."/>
            <person name="Riley R."/>
            <person name="Ohm R."/>
            <person name="Sun H."/>
            <person name="Tunlid A."/>
            <person name="Henrissat B."/>
            <person name="Grigoriev I.V."/>
            <person name="Hibbett D.S."/>
            <person name="Martin F."/>
        </authorList>
    </citation>
    <scope>NUCLEOTIDE SEQUENCE [LARGE SCALE GENOMIC DNA]</scope>
    <source>
        <strain evidence="3">h7</strain>
    </source>
</reference>
<organism evidence="2 3">
    <name type="scientific">Hebeloma cylindrosporum</name>
    <dbReference type="NCBI Taxonomy" id="76867"/>
    <lineage>
        <taxon>Eukaryota</taxon>
        <taxon>Fungi</taxon>
        <taxon>Dikarya</taxon>
        <taxon>Basidiomycota</taxon>
        <taxon>Agaricomycotina</taxon>
        <taxon>Agaricomycetes</taxon>
        <taxon>Agaricomycetidae</taxon>
        <taxon>Agaricales</taxon>
        <taxon>Agaricineae</taxon>
        <taxon>Hymenogastraceae</taxon>
        <taxon>Hebeloma</taxon>
    </lineage>
</organism>
<dbReference type="HOGENOM" id="CLU_374697_0_0_1"/>
<feature type="compositionally biased region" description="Acidic residues" evidence="1">
    <location>
        <begin position="1"/>
        <end position="14"/>
    </location>
</feature>
<feature type="region of interest" description="Disordered" evidence="1">
    <location>
        <begin position="1"/>
        <end position="114"/>
    </location>
</feature>
<feature type="compositionally biased region" description="Acidic residues" evidence="1">
    <location>
        <begin position="59"/>
        <end position="72"/>
    </location>
</feature>
<evidence type="ECO:0000313" key="3">
    <source>
        <dbReference type="Proteomes" id="UP000053424"/>
    </source>
</evidence>
<keyword evidence="3" id="KW-1185">Reference proteome</keyword>
<evidence type="ECO:0000256" key="1">
    <source>
        <dbReference type="SAM" id="MobiDB-lite"/>
    </source>
</evidence>
<sequence length="741" mass="79967">MDDEAGCEPADDEGGLPSVRHVSNLPAIDKKEEEDPFGRNGTVNPAARTASREVKPHEEGEEDDDDDDDDIEVVTGAGNTTPSSAFLSQRHGQDTAMANTSVIGPTTKRASSEDASNFLNDVLCSPPEATVFASGQNQDLMDALGAIRFESHTANPSQPGAAVKKNLVQSSLKVKQSKVAVPMDNALASSSTKPARVCQLLRTKKLNVPAPASTSTSSKGKQKENSKDPKPSKPQALSSSKHKKAAARLESILALKSPAPASTSSKGKGKQENLKDPKPSKAQGPPRRQQTPGRDLPISIAKQKQAVDRPKSILDAVPTHAFSLAPFKPAGGWAFKPVTNVTPRSTSNDVLKPAVGNAGQTKGLTFGSATRLPQSLAAALNDYDTDMDDISQSVGDSIAQSEVLDFSSPPSALAFTTPQSDFDIATYEVNMEDIQNIPKPAVKPSGYIPPFFIVAPPNFVFQRPDVVVHPIIGRRRTYSEAFSVQERAFRPSPGKKFKRKASTQGEESDSDINSFASFSAAPSVSVVTAFVPVAPASVPTIIAPILGKRRRFEGTEEEHPVPVDNSNPEVYVTPDAIFTGYDDHGSSKKCKVNHHFSPELLEMELEAMTRAFARLSIESGASKCQKVVNKDGAGEVVVLKEMEYESSCGGLQAIQNHECSAIEKAPVIVVNEPPVTPPMERQLLETLERGRINPPARRRNLPPLPLKPVDEFVHQARLPVPHHVLIFKMLNVIDLWIRLWF</sequence>
<protein>
    <submittedName>
        <fullName evidence="2">Uncharacterized protein</fullName>
    </submittedName>
</protein>
<feature type="compositionally biased region" description="Basic and acidic residues" evidence="1">
    <location>
        <begin position="28"/>
        <end position="37"/>
    </location>
</feature>
<accession>A0A0C3CBS6</accession>
<feature type="compositionally biased region" description="Basic and acidic residues" evidence="1">
    <location>
        <begin position="269"/>
        <end position="279"/>
    </location>
</feature>
<feature type="region of interest" description="Disordered" evidence="1">
    <location>
        <begin position="202"/>
        <end position="309"/>
    </location>
</feature>
<dbReference type="Proteomes" id="UP000053424">
    <property type="component" value="Unassembled WGS sequence"/>
</dbReference>
<evidence type="ECO:0000313" key="2">
    <source>
        <dbReference type="EMBL" id="KIM41684.1"/>
    </source>
</evidence>
<feature type="compositionally biased region" description="Basic and acidic residues" evidence="1">
    <location>
        <begin position="221"/>
        <end position="231"/>
    </location>
</feature>
<feature type="compositionally biased region" description="Polar residues" evidence="1">
    <location>
        <begin position="77"/>
        <end position="87"/>
    </location>
</feature>